<dbReference type="SUPFAM" id="SSF51556">
    <property type="entry name" value="Metallo-dependent hydrolases"/>
    <property type="match status" value="1"/>
</dbReference>
<evidence type="ECO:0000256" key="2">
    <source>
        <dbReference type="ARBA" id="ARBA00022723"/>
    </source>
</evidence>
<dbReference type="Gene3D" id="2.30.40.10">
    <property type="entry name" value="Urease, subunit C, domain 1"/>
    <property type="match status" value="1"/>
</dbReference>
<dbReference type="GO" id="GO:0006046">
    <property type="term" value="P:N-acetylglucosamine catabolic process"/>
    <property type="evidence" value="ECO:0007669"/>
    <property type="project" value="TreeGrafter"/>
</dbReference>
<evidence type="ECO:0000256" key="4">
    <source>
        <dbReference type="ARBA" id="ARBA00023277"/>
    </source>
</evidence>
<feature type="active site" description="Proton donor/acceptor" evidence="6">
    <location>
        <position position="262"/>
    </location>
</feature>
<dbReference type="PANTHER" id="PTHR11113">
    <property type="entry name" value="N-ACETYLGLUCOSAMINE-6-PHOSPHATE DEACETYLASE"/>
    <property type="match status" value="1"/>
</dbReference>
<dbReference type="CDD" id="cd00854">
    <property type="entry name" value="NagA"/>
    <property type="match status" value="1"/>
</dbReference>
<feature type="binding site" evidence="7">
    <location>
        <begin position="207"/>
        <end position="208"/>
    </location>
    <ligand>
        <name>substrate</name>
    </ligand>
</feature>
<keyword evidence="11" id="KW-1185">Reference proteome</keyword>
<dbReference type="Proteomes" id="UP000651482">
    <property type="component" value="Unassembled WGS sequence"/>
</dbReference>
<feature type="binding site" evidence="8">
    <location>
        <position position="204"/>
    </location>
    <ligand>
        <name>Zn(2+)</name>
        <dbReference type="ChEBI" id="CHEBI:29105"/>
    </ligand>
</feature>
<gene>
    <name evidence="10" type="primary">nagA</name>
    <name evidence="10" type="ORF">IAG03_12680</name>
</gene>
<sequence>MRICNAQVFSQEGAFQKRDLFLQNGSFAEPCEGEIFDAEGLYAIPGLIDLHFHGCAGYDFCDATAQSLDAISAYELSAGVTTICPAAMTYPEEKLAAICQNAAAWRGTGAALAGLQLEGPFLSEAKKGAQNGAWLQKPDAALILRLQEQAHGMIRLLAVAPELPGALSMIRVLRNEVVVSLAHTEADYETAVKAFESGAHQVTHLYNAMPPFLHRNPGVIGAAFDTPECRVELICDGIHVHPSVVRATFQMFGDDRVILISDSMMATGLPDGTYALGGQAVSVAGNRCTLADGTIAGSASNLMDCLRTAVQKMQIPLGSAVKAATVNPAKALGIFSECGSLDLGKRADLLLLDSDLRLVQVFQNGKPVAGTGTKPEKRV</sequence>
<keyword evidence="2 8" id="KW-0479">Metal-binding</keyword>
<proteinExistence type="inferred from homology"/>
<dbReference type="InterPro" id="IPR003764">
    <property type="entry name" value="GlcNAc_6-P_deAcase"/>
</dbReference>
<reference evidence="10" key="1">
    <citation type="submission" date="2020-08" db="EMBL/GenBank/DDBJ databases">
        <title>Genome public.</title>
        <authorList>
            <person name="Liu C."/>
            <person name="Sun Q."/>
        </authorList>
    </citation>
    <scope>NUCLEOTIDE SEQUENCE</scope>
    <source>
        <strain evidence="10">NSJ-40</strain>
    </source>
</reference>
<accession>A0A926DBK7</accession>
<dbReference type="NCBIfam" id="TIGR00221">
    <property type="entry name" value="nagA"/>
    <property type="match status" value="1"/>
</dbReference>
<evidence type="ECO:0000256" key="8">
    <source>
        <dbReference type="PIRSR" id="PIRSR038994-3"/>
    </source>
</evidence>
<feature type="binding site" evidence="7">
    <location>
        <begin position="295"/>
        <end position="297"/>
    </location>
    <ligand>
        <name>substrate</name>
    </ligand>
</feature>
<evidence type="ECO:0000256" key="6">
    <source>
        <dbReference type="PIRSR" id="PIRSR038994-1"/>
    </source>
</evidence>
<name>A0A926DBK7_9FIRM</name>
<protein>
    <submittedName>
        <fullName evidence="10">N-acetylglucosamine-6-phosphate deacetylase</fullName>
        <ecNumber evidence="10">3.5.1.25</ecNumber>
    </submittedName>
</protein>
<keyword evidence="3 5" id="KW-0378">Hydrolase</keyword>
<dbReference type="SUPFAM" id="SSF51338">
    <property type="entry name" value="Composite domain of metallo-dependent hydrolases"/>
    <property type="match status" value="1"/>
</dbReference>
<dbReference type="RefSeq" id="WP_249320435.1">
    <property type="nucleotide sequence ID" value="NZ_JACRSN010000024.1"/>
</dbReference>
<dbReference type="EC" id="3.5.1.25" evidence="10"/>
<comment type="similarity">
    <text evidence="1 5">Belongs to the metallo-dependent hydrolases superfamily. NagA family.</text>
</comment>
<feature type="binding site" evidence="8">
    <location>
        <position position="183"/>
    </location>
    <ligand>
        <name>Zn(2+)</name>
        <dbReference type="ChEBI" id="CHEBI:29105"/>
    </ligand>
</feature>
<dbReference type="GO" id="GO:0008448">
    <property type="term" value="F:N-acetylglucosamine-6-phosphate deacetylase activity"/>
    <property type="evidence" value="ECO:0007669"/>
    <property type="project" value="UniProtKB-EC"/>
</dbReference>
<feature type="binding site" evidence="7">
    <location>
        <position position="215"/>
    </location>
    <ligand>
        <name>substrate</name>
    </ligand>
</feature>
<dbReference type="EMBL" id="JACRSN010000024">
    <property type="protein sequence ID" value="MBC8534821.1"/>
    <property type="molecule type" value="Genomic_DNA"/>
</dbReference>
<evidence type="ECO:0000313" key="10">
    <source>
        <dbReference type="EMBL" id="MBC8534821.1"/>
    </source>
</evidence>
<dbReference type="PIRSF" id="PIRSF038994">
    <property type="entry name" value="NagA"/>
    <property type="match status" value="1"/>
</dbReference>
<feature type="domain" description="Amidohydrolase-related" evidence="9">
    <location>
        <begin position="43"/>
        <end position="366"/>
    </location>
</feature>
<evidence type="ECO:0000259" key="9">
    <source>
        <dbReference type="Pfam" id="PF01979"/>
    </source>
</evidence>
<dbReference type="InterPro" id="IPR006680">
    <property type="entry name" value="Amidohydro-rel"/>
</dbReference>
<evidence type="ECO:0000256" key="3">
    <source>
        <dbReference type="ARBA" id="ARBA00022801"/>
    </source>
</evidence>
<evidence type="ECO:0000313" key="11">
    <source>
        <dbReference type="Proteomes" id="UP000651482"/>
    </source>
</evidence>
<evidence type="ECO:0000256" key="7">
    <source>
        <dbReference type="PIRSR" id="PIRSR038994-2"/>
    </source>
</evidence>
<dbReference type="InterPro" id="IPR011059">
    <property type="entry name" value="Metal-dep_hydrolase_composite"/>
</dbReference>
<evidence type="ECO:0000256" key="1">
    <source>
        <dbReference type="ARBA" id="ARBA00010716"/>
    </source>
</evidence>
<dbReference type="Gene3D" id="3.20.20.140">
    <property type="entry name" value="Metal-dependent hydrolases"/>
    <property type="match status" value="1"/>
</dbReference>
<comment type="cofactor">
    <cofactor evidence="8">
        <name>a divalent metal cation</name>
        <dbReference type="ChEBI" id="CHEBI:60240"/>
    </cofactor>
    <text evidence="8">Binds 1 divalent metal cation per subunit.</text>
</comment>
<comment type="caution">
    <text evidence="10">The sequence shown here is derived from an EMBL/GenBank/DDBJ whole genome shotgun (WGS) entry which is preliminary data.</text>
</comment>
<dbReference type="GO" id="GO:0046872">
    <property type="term" value="F:metal ion binding"/>
    <property type="evidence" value="ECO:0007669"/>
    <property type="project" value="UniProtKB-KW"/>
</dbReference>
<evidence type="ECO:0000256" key="5">
    <source>
        <dbReference type="PIRNR" id="PIRNR038994"/>
    </source>
</evidence>
<dbReference type="InterPro" id="IPR032466">
    <property type="entry name" value="Metal_Hydrolase"/>
</dbReference>
<feature type="binding site" evidence="7">
    <location>
        <position position="239"/>
    </location>
    <ligand>
        <name>substrate</name>
    </ligand>
</feature>
<dbReference type="PANTHER" id="PTHR11113:SF14">
    <property type="entry name" value="N-ACETYLGLUCOSAMINE-6-PHOSPHATE DEACETYLASE"/>
    <property type="match status" value="1"/>
</dbReference>
<feature type="binding site" evidence="7">
    <location>
        <position position="129"/>
    </location>
    <ligand>
        <name>substrate</name>
    </ligand>
</feature>
<dbReference type="AlphaFoldDB" id="A0A926DBK7"/>
<dbReference type="Pfam" id="PF01979">
    <property type="entry name" value="Amidohydro_1"/>
    <property type="match status" value="1"/>
</dbReference>
<keyword evidence="4 5" id="KW-0119">Carbohydrate metabolism</keyword>
<feature type="binding site" evidence="8">
    <location>
        <position position="118"/>
    </location>
    <ligand>
        <name>Zn(2+)</name>
        <dbReference type="ChEBI" id="CHEBI:29105"/>
    </ligand>
</feature>
<organism evidence="10 11">
    <name type="scientific">Yeguia hominis</name>
    <dbReference type="NCBI Taxonomy" id="2763662"/>
    <lineage>
        <taxon>Bacteria</taxon>
        <taxon>Bacillati</taxon>
        <taxon>Bacillota</taxon>
        <taxon>Clostridia</taxon>
        <taxon>Eubacteriales</taxon>
        <taxon>Yeguiaceae</taxon>
        <taxon>Yeguia</taxon>
    </lineage>
</organism>